<organism evidence="2 3">
    <name type="scientific">Mesorhizobium delmotii</name>
    <dbReference type="NCBI Taxonomy" id="1631247"/>
    <lineage>
        <taxon>Bacteria</taxon>
        <taxon>Pseudomonadati</taxon>
        <taxon>Pseudomonadota</taxon>
        <taxon>Alphaproteobacteria</taxon>
        <taxon>Hyphomicrobiales</taxon>
        <taxon>Phyllobacteriaceae</taxon>
        <taxon>Mesorhizobium</taxon>
    </lineage>
</organism>
<dbReference type="Proteomes" id="UP000245698">
    <property type="component" value="Unassembled WGS sequence"/>
</dbReference>
<accession>A0A2P9ANE9</accession>
<name>A0A2P9ANE9_9HYPH</name>
<keyword evidence="1" id="KW-0472">Membrane</keyword>
<keyword evidence="1" id="KW-1133">Transmembrane helix</keyword>
<dbReference type="AlphaFoldDB" id="A0A2P9ANE9"/>
<feature type="transmembrane region" description="Helical" evidence="1">
    <location>
        <begin position="5"/>
        <end position="22"/>
    </location>
</feature>
<keyword evidence="3" id="KW-1185">Reference proteome</keyword>
<evidence type="ECO:0000313" key="2">
    <source>
        <dbReference type="EMBL" id="SJM32598.1"/>
    </source>
</evidence>
<dbReference type="EMBL" id="FUIG01000037">
    <property type="protein sequence ID" value="SJM32598.1"/>
    <property type="molecule type" value="Genomic_DNA"/>
</dbReference>
<proteinExistence type="predicted"/>
<gene>
    <name evidence="2" type="ORF">BQ8482_30054</name>
</gene>
<protein>
    <submittedName>
        <fullName evidence="2">Uncharacterized protein</fullName>
    </submittedName>
</protein>
<dbReference type="RefSeq" id="WP_123149525.1">
    <property type="nucleotide sequence ID" value="NZ_FUIG01000037.1"/>
</dbReference>
<reference evidence="3" key="1">
    <citation type="submission" date="2016-12" db="EMBL/GenBank/DDBJ databases">
        <authorList>
            <person name="Brunel B."/>
        </authorList>
    </citation>
    <scope>NUCLEOTIDE SEQUENCE [LARGE SCALE GENOMIC DNA]</scope>
</reference>
<evidence type="ECO:0000256" key="1">
    <source>
        <dbReference type="SAM" id="Phobius"/>
    </source>
</evidence>
<keyword evidence="1" id="KW-0812">Transmembrane</keyword>
<sequence length="65" mass="7111">MPRLIALIVIVLSVVFIGWLWIDQTGQTSDGTQPAPRNRPGWMMTAVELHSGQDLQVLAVDAILA</sequence>
<evidence type="ECO:0000313" key="3">
    <source>
        <dbReference type="Proteomes" id="UP000245698"/>
    </source>
</evidence>